<sequence>MTDSRVKTPPRGLKKHGRKLWRSVVPAYTLRPDELVLLESACKTVDLIAELEAAMVDEPLVTSGSMGQLREHPLLSETRQQKALLGRQLAQLKLPDLDAQGVPQAKVNAQREGGIARWQQQWRYGQ</sequence>
<evidence type="ECO:0008006" key="3">
    <source>
        <dbReference type="Google" id="ProtNLM"/>
    </source>
</evidence>
<dbReference type="RefSeq" id="WP_181410849.1">
    <property type="nucleotide sequence ID" value="NZ_BAAAOR010000040.1"/>
</dbReference>
<accession>A0ABN2BP53</accession>
<name>A0ABN2BP53_9ACTN</name>
<evidence type="ECO:0000313" key="1">
    <source>
        <dbReference type="EMBL" id="GAA1543574.1"/>
    </source>
</evidence>
<reference evidence="1 2" key="1">
    <citation type="journal article" date="2019" name="Int. J. Syst. Evol. Microbiol.">
        <title>The Global Catalogue of Microorganisms (GCM) 10K type strain sequencing project: providing services to taxonomists for standard genome sequencing and annotation.</title>
        <authorList>
            <consortium name="The Broad Institute Genomics Platform"/>
            <consortium name="The Broad Institute Genome Sequencing Center for Infectious Disease"/>
            <person name="Wu L."/>
            <person name="Ma J."/>
        </authorList>
    </citation>
    <scope>NUCLEOTIDE SEQUENCE [LARGE SCALE GENOMIC DNA]</scope>
    <source>
        <strain evidence="1 2">JCM 14942</strain>
    </source>
</reference>
<dbReference type="Proteomes" id="UP001500842">
    <property type="component" value="Unassembled WGS sequence"/>
</dbReference>
<gene>
    <name evidence="1" type="ORF">GCM10009788_52570</name>
</gene>
<keyword evidence="2" id="KW-1185">Reference proteome</keyword>
<dbReference type="EMBL" id="BAAAOR010000040">
    <property type="protein sequence ID" value="GAA1543574.1"/>
    <property type="molecule type" value="Genomic_DNA"/>
</dbReference>
<evidence type="ECO:0000313" key="2">
    <source>
        <dbReference type="Proteomes" id="UP001500842"/>
    </source>
</evidence>
<protein>
    <recommendedName>
        <fullName evidence="3">Phage terminase, small subunit, putative, P27 family</fullName>
    </recommendedName>
</protein>
<comment type="caution">
    <text evidence="1">The sequence shown here is derived from an EMBL/GenBank/DDBJ whole genome shotgun (WGS) entry which is preliminary data.</text>
</comment>
<proteinExistence type="predicted"/>
<organism evidence="1 2">
    <name type="scientific">Nocardioides humi</name>
    <dbReference type="NCBI Taxonomy" id="449461"/>
    <lineage>
        <taxon>Bacteria</taxon>
        <taxon>Bacillati</taxon>
        <taxon>Actinomycetota</taxon>
        <taxon>Actinomycetes</taxon>
        <taxon>Propionibacteriales</taxon>
        <taxon>Nocardioidaceae</taxon>
        <taxon>Nocardioides</taxon>
    </lineage>
</organism>